<evidence type="ECO:0000259" key="2">
    <source>
        <dbReference type="SMART" id="SM00899"/>
    </source>
</evidence>
<dbReference type="EMBL" id="CP006019">
    <property type="protein sequence ID" value="AIF69613.1"/>
    <property type="molecule type" value="Genomic_DNA"/>
</dbReference>
<dbReference type="OrthoDB" id="105333at2157"/>
<evidence type="ECO:0000313" key="3">
    <source>
        <dbReference type="EMBL" id="AIF69613.1"/>
    </source>
</evidence>
<accession>A0A075LYG2</accession>
<dbReference type="InterPro" id="IPR007167">
    <property type="entry name" value="Fe-transptr_FeoA-like"/>
</dbReference>
<dbReference type="SUPFAM" id="SSF50037">
    <property type="entry name" value="C-terminal domain of transcriptional repressors"/>
    <property type="match status" value="1"/>
</dbReference>
<dbReference type="InterPro" id="IPR008988">
    <property type="entry name" value="Transcriptional_repressor_C"/>
</dbReference>
<evidence type="ECO:0000256" key="1">
    <source>
        <dbReference type="ARBA" id="ARBA00023004"/>
    </source>
</evidence>
<dbReference type="PANTHER" id="PTHR43151">
    <property type="entry name" value="FEOA FAMILY PROTEIN"/>
    <property type="match status" value="1"/>
</dbReference>
<dbReference type="InterPro" id="IPR053184">
    <property type="entry name" value="FeoA-like"/>
</dbReference>
<dbReference type="InterPro" id="IPR038157">
    <property type="entry name" value="FeoA_core_dom"/>
</dbReference>
<evidence type="ECO:0000313" key="4">
    <source>
        <dbReference type="Proteomes" id="UP000027981"/>
    </source>
</evidence>
<keyword evidence="1" id="KW-0408">Iron</keyword>
<sequence length="76" mass="8169">MYVRLTQMREGEKGVVVDIQGGIGVRQKLIGMGITPGARIVVIKSGKPGPFIIAIGNMRLALGRGVADRILLRREA</sequence>
<protein>
    <submittedName>
        <fullName evidence="3">FeoA family protein</fullName>
    </submittedName>
</protein>
<dbReference type="HOGENOM" id="CLU_150646_6_3_2"/>
<reference evidence="3 4" key="2">
    <citation type="journal article" date="2015" name="Genome Announc.">
        <title>Complete Genome Sequence of Hyperthermophilic Piezophilic Archaeon Palaeococcus pacificus DY20341T, Isolated from Deep-Sea Hydrothermal Sediments.</title>
        <authorList>
            <person name="Zeng X."/>
            <person name="Jebbar M."/>
            <person name="Shao Z."/>
        </authorList>
    </citation>
    <scope>NUCLEOTIDE SEQUENCE [LARGE SCALE GENOMIC DNA]</scope>
    <source>
        <strain evidence="3 4">DY20341</strain>
    </source>
</reference>
<feature type="domain" description="Ferrous iron transporter FeoA-like" evidence="2">
    <location>
        <begin position="3"/>
        <end position="74"/>
    </location>
</feature>
<gene>
    <name evidence="3" type="ORF">PAP_06065</name>
</gene>
<dbReference type="SMART" id="SM00899">
    <property type="entry name" value="FeoA"/>
    <property type="match status" value="1"/>
</dbReference>
<dbReference type="Pfam" id="PF04023">
    <property type="entry name" value="FeoA"/>
    <property type="match status" value="1"/>
</dbReference>
<dbReference type="KEGG" id="ppac:PAP_06065"/>
<dbReference type="STRING" id="1343739.PAP_06065"/>
<organism evidence="3 4">
    <name type="scientific">Palaeococcus pacificus DY20341</name>
    <dbReference type="NCBI Taxonomy" id="1343739"/>
    <lineage>
        <taxon>Archaea</taxon>
        <taxon>Methanobacteriati</taxon>
        <taxon>Methanobacteriota</taxon>
        <taxon>Thermococci</taxon>
        <taxon>Thermococcales</taxon>
        <taxon>Thermococcaceae</taxon>
        <taxon>Palaeococcus</taxon>
    </lineage>
</organism>
<dbReference type="Gene3D" id="2.30.30.90">
    <property type="match status" value="1"/>
</dbReference>
<name>A0A075LYG2_9EURY</name>
<reference evidence="4" key="1">
    <citation type="submission" date="2013-06" db="EMBL/GenBank/DDBJ databases">
        <title>Complete Genome Sequence of Hyperthermophilic Palaeococcus pacificus DY20341T, Isolated from a Deep-Sea Hydrothermal Sediments.</title>
        <authorList>
            <person name="Zeng X."/>
            <person name="Shao Z."/>
        </authorList>
    </citation>
    <scope>NUCLEOTIDE SEQUENCE [LARGE SCALE GENOMIC DNA]</scope>
    <source>
        <strain evidence="4">DY20341</strain>
    </source>
</reference>
<dbReference type="eggNOG" id="arCOG02102">
    <property type="taxonomic scope" value="Archaea"/>
</dbReference>
<dbReference type="AlphaFoldDB" id="A0A075LYG2"/>
<dbReference type="Proteomes" id="UP000027981">
    <property type="component" value="Chromosome"/>
</dbReference>
<keyword evidence="4" id="KW-1185">Reference proteome</keyword>
<dbReference type="PANTHER" id="PTHR43151:SF2">
    <property type="entry name" value="FE(2+) TRANSPORT PROTEIN A-RELATED"/>
    <property type="match status" value="1"/>
</dbReference>
<dbReference type="GO" id="GO:0046914">
    <property type="term" value="F:transition metal ion binding"/>
    <property type="evidence" value="ECO:0007669"/>
    <property type="project" value="InterPro"/>
</dbReference>
<proteinExistence type="predicted"/>